<name>A0A6J4TD18_9ACTN</name>
<evidence type="ECO:0000256" key="1">
    <source>
        <dbReference type="SAM" id="MobiDB-lite"/>
    </source>
</evidence>
<reference evidence="2" key="1">
    <citation type="submission" date="2020-02" db="EMBL/GenBank/DDBJ databases">
        <authorList>
            <person name="Meier V. D."/>
        </authorList>
    </citation>
    <scope>NUCLEOTIDE SEQUENCE</scope>
    <source>
        <strain evidence="2">AVDCRST_MAG05</strain>
    </source>
</reference>
<dbReference type="AlphaFoldDB" id="A0A6J4TD18"/>
<sequence>ELRPQASPVGLGRHPSAAAGHTALRRRGLRGGGCGRPPLGGALRLPYQRALAALPPLPHPLGGGARPAQHPARREGRPPARRRRPARGRLPARLRAWRPRPTDGRAPLLRRRHPALRPAHAPHKPLAARRGRRRDGGLPLVRLRPLVCGSLRPPAGRVLGATAPGTPHRARARAGGARRGRGDLAGLRPARL</sequence>
<protein>
    <submittedName>
        <fullName evidence="2">Uncharacterized protein</fullName>
    </submittedName>
</protein>
<feature type="compositionally biased region" description="Basic residues" evidence="1">
    <location>
        <begin position="79"/>
        <end position="91"/>
    </location>
</feature>
<feature type="region of interest" description="Disordered" evidence="1">
    <location>
        <begin position="54"/>
        <end position="91"/>
    </location>
</feature>
<feature type="region of interest" description="Disordered" evidence="1">
    <location>
        <begin position="158"/>
        <end position="192"/>
    </location>
</feature>
<dbReference type="EMBL" id="CADCVM010000395">
    <property type="protein sequence ID" value="CAA9519942.1"/>
    <property type="molecule type" value="Genomic_DNA"/>
</dbReference>
<feature type="compositionally biased region" description="Basic residues" evidence="1">
    <location>
        <begin position="168"/>
        <end position="179"/>
    </location>
</feature>
<accession>A0A6J4TD18</accession>
<feature type="non-terminal residue" evidence="2">
    <location>
        <position position="192"/>
    </location>
</feature>
<gene>
    <name evidence="2" type="ORF">AVDCRST_MAG05-3554</name>
</gene>
<evidence type="ECO:0000313" key="2">
    <source>
        <dbReference type="EMBL" id="CAA9519942.1"/>
    </source>
</evidence>
<feature type="region of interest" description="Disordered" evidence="1">
    <location>
        <begin position="1"/>
        <end position="42"/>
    </location>
</feature>
<organism evidence="2">
    <name type="scientific">uncultured Rubrobacteraceae bacterium</name>
    <dbReference type="NCBI Taxonomy" id="349277"/>
    <lineage>
        <taxon>Bacteria</taxon>
        <taxon>Bacillati</taxon>
        <taxon>Actinomycetota</taxon>
        <taxon>Rubrobacteria</taxon>
        <taxon>Rubrobacterales</taxon>
        <taxon>Rubrobacteraceae</taxon>
        <taxon>environmental samples</taxon>
    </lineage>
</organism>
<feature type="non-terminal residue" evidence="2">
    <location>
        <position position="1"/>
    </location>
</feature>
<proteinExistence type="predicted"/>